<evidence type="ECO:0000256" key="5">
    <source>
        <dbReference type="ARBA" id="ARBA00023136"/>
    </source>
</evidence>
<proteinExistence type="inferred from homology"/>
<feature type="transmembrane region" description="Helical" evidence="6">
    <location>
        <begin position="211"/>
        <end position="228"/>
    </location>
</feature>
<comment type="similarity">
    <text evidence="2">Belongs to the SURF4 family.</text>
</comment>
<sequence length="274" mass="30797">MEDLKQYSAKIESILESISQPIKPYLPWIARFLLVVTFLEDSLRITSQWGEQTTYLEKYRGFHWTLSRLFLSLNVLTMLVCSSLAMIKKYTELACGGLLLVIVSQAIGYGLIFDTNFFLRNLSVVGGLLMLLADALSASKRKNIFAGIPISVNELDKSSYFQLAGRILLVFLFMSFLLAGSFSVMRVVASLVGAVGCVMIVVGFKTKWVSWFLVAFLSISNVLLNNWWSLHHGHPQKDFLKYDFFQTLSIMGGFLLLLNLGPGGLSMDEKKKSF</sequence>
<evidence type="ECO:0000256" key="1">
    <source>
        <dbReference type="ARBA" id="ARBA00004141"/>
    </source>
</evidence>
<dbReference type="STRING" id="1806994.A0A507CC06"/>
<comment type="subcellular location">
    <subcellularLocation>
        <location evidence="1">Membrane</location>
        <topology evidence="1">Multi-pass membrane protein</topology>
    </subcellularLocation>
</comment>
<feature type="transmembrane region" description="Helical" evidence="6">
    <location>
        <begin position="159"/>
        <end position="178"/>
    </location>
</feature>
<evidence type="ECO:0008006" key="9">
    <source>
        <dbReference type="Google" id="ProtNLM"/>
    </source>
</evidence>
<keyword evidence="3 6" id="KW-0812">Transmembrane</keyword>
<dbReference type="GO" id="GO:0016020">
    <property type="term" value="C:membrane"/>
    <property type="evidence" value="ECO:0007669"/>
    <property type="project" value="UniProtKB-SubCell"/>
</dbReference>
<dbReference type="EMBL" id="QEAO01000010">
    <property type="protein sequence ID" value="TPX35095.1"/>
    <property type="molecule type" value="Genomic_DNA"/>
</dbReference>
<evidence type="ECO:0000256" key="4">
    <source>
        <dbReference type="ARBA" id="ARBA00022989"/>
    </source>
</evidence>
<dbReference type="Pfam" id="PF02077">
    <property type="entry name" value="SURF4"/>
    <property type="match status" value="1"/>
</dbReference>
<accession>A0A507CC06</accession>
<dbReference type="InterPro" id="IPR002995">
    <property type="entry name" value="Surf4"/>
</dbReference>
<name>A0A507CC06_9FUNG</name>
<evidence type="ECO:0000256" key="2">
    <source>
        <dbReference type="ARBA" id="ARBA00006945"/>
    </source>
</evidence>
<feature type="transmembrane region" description="Helical" evidence="6">
    <location>
        <begin position="184"/>
        <end position="204"/>
    </location>
</feature>
<dbReference type="Proteomes" id="UP000319731">
    <property type="component" value="Unassembled WGS sequence"/>
</dbReference>
<keyword evidence="5 6" id="KW-0472">Membrane</keyword>
<dbReference type="AlphaFoldDB" id="A0A507CC06"/>
<feature type="transmembrane region" description="Helical" evidence="6">
    <location>
        <begin position="248"/>
        <end position="267"/>
    </location>
</feature>
<evidence type="ECO:0000256" key="6">
    <source>
        <dbReference type="SAM" id="Phobius"/>
    </source>
</evidence>
<protein>
    <recommendedName>
        <fullName evidence="9">Surfeit locus protein 4</fullName>
    </recommendedName>
</protein>
<comment type="caution">
    <text evidence="7">The sequence shown here is derived from an EMBL/GenBank/DDBJ whole genome shotgun (WGS) entry which is preliminary data.</text>
</comment>
<organism evidence="7 8">
    <name type="scientific">Synchytrium microbalum</name>
    <dbReference type="NCBI Taxonomy" id="1806994"/>
    <lineage>
        <taxon>Eukaryota</taxon>
        <taxon>Fungi</taxon>
        <taxon>Fungi incertae sedis</taxon>
        <taxon>Chytridiomycota</taxon>
        <taxon>Chytridiomycota incertae sedis</taxon>
        <taxon>Chytridiomycetes</taxon>
        <taxon>Synchytriales</taxon>
        <taxon>Synchytriaceae</taxon>
        <taxon>Synchytrium</taxon>
    </lineage>
</organism>
<evidence type="ECO:0000256" key="3">
    <source>
        <dbReference type="ARBA" id="ARBA00022692"/>
    </source>
</evidence>
<feature type="transmembrane region" description="Helical" evidence="6">
    <location>
        <begin position="66"/>
        <end position="86"/>
    </location>
</feature>
<evidence type="ECO:0000313" key="8">
    <source>
        <dbReference type="Proteomes" id="UP000319731"/>
    </source>
</evidence>
<evidence type="ECO:0000313" key="7">
    <source>
        <dbReference type="EMBL" id="TPX35095.1"/>
    </source>
</evidence>
<dbReference type="OrthoDB" id="7859621at2759"/>
<gene>
    <name evidence="7" type="ORF">SmJEL517_g02521</name>
</gene>
<feature type="transmembrane region" description="Helical" evidence="6">
    <location>
        <begin position="118"/>
        <end position="138"/>
    </location>
</feature>
<keyword evidence="8" id="KW-1185">Reference proteome</keyword>
<keyword evidence="4 6" id="KW-1133">Transmembrane helix</keyword>
<feature type="transmembrane region" description="Helical" evidence="6">
    <location>
        <begin position="93"/>
        <end position="112"/>
    </location>
</feature>
<dbReference type="RefSeq" id="XP_031025680.1">
    <property type="nucleotide sequence ID" value="XM_031168449.1"/>
</dbReference>
<dbReference type="GeneID" id="42003746"/>
<reference evidence="7 8" key="1">
    <citation type="journal article" date="2019" name="Sci. Rep.">
        <title>Comparative genomics of chytrid fungi reveal insights into the obligate biotrophic and pathogenic lifestyle of Synchytrium endobioticum.</title>
        <authorList>
            <person name="van de Vossenberg B.T.L.H."/>
            <person name="Warris S."/>
            <person name="Nguyen H.D.T."/>
            <person name="van Gent-Pelzer M.P.E."/>
            <person name="Joly D.L."/>
            <person name="van de Geest H.C."/>
            <person name="Bonants P.J.M."/>
            <person name="Smith D.S."/>
            <person name="Levesque C.A."/>
            <person name="van der Lee T.A.J."/>
        </authorList>
    </citation>
    <scope>NUCLEOTIDE SEQUENCE [LARGE SCALE GENOMIC DNA]</scope>
    <source>
        <strain evidence="7 8">JEL517</strain>
    </source>
</reference>